<accession>A0A934MIH6</accession>
<reference evidence="2" key="1">
    <citation type="submission" date="2020-12" db="EMBL/GenBank/DDBJ databases">
        <title>Bacterial taxonomy.</title>
        <authorList>
            <person name="Pan X."/>
        </authorList>
    </citation>
    <scope>NUCLEOTIDE SEQUENCE</scope>
    <source>
        <strain evidence="2">KCTC 52957</strain>
    </source>
</reference>
<proteinExistence type="predicted"/>
<evidence type="ECO:0000313" key="3">
    <source>
        <dbReference type="Proteomes" id="UP000642488"/>
    </source>
</evidence>
<evidence type="ECO:0000256" key="1">
    <source>
        <dbReference type="SAM" id="SignalP"/>
    </source>
</evidence>
<keyword evidence="1" id="KW-0732">Signal</keyword>
<gene>
    <name evidence="2" type="ORF">ILP92_16085</name>
</gene>
<sequence length="590" mass="63338">MPSSGKRFFLSVLISIPSLAVTPAFAQPTSQDLGTPSRQTIEFAGPDVIDRALSRARPPGHATIGPSGIDVPPPPTGALIPEDPGASQISVILRSSGQVDQTVTGRRQLSLSMNPTASGGDAQLDLDITARPFEHTHRVSGRWQHQFPVRLLINAQDSPMWPWKAAYSEVPQVRDIARAIVLLTDECGHYIRTETSATGSFSFDWTPAGCELGQITVYSVTDTDKVGVGRWNNGPIASASELTNLSADYRAYSYSRTFDIDDAQDGLNLGTITVPQSSDAARGFFIMNNMRDALAYYNAMPGVAKSELPKINVEHTEGLKPANVSCNEAGWGDLLGFNFYSFGIDPGFIHIPWDCADFGFDSHAHVHETVHYFHRHFLRENPSYNQFGEGMSNAHAALILGSGWMSTAGPGLLENLDVNSRQACWDGQSWASRIDTFDDHADCLESGDTPGFPQAAAWDPNLANQGWLPRIVYDLSTAAGDEDLTRFIVAGQSPGGCGGACEFGQFDTVSGNTQALDDVLIQYLGGDAANGENPNYVDRGLDGLDLTDLLDGFICRGHATSSEVEAIAATAMGLDYDGSGAPSDCAHPSD</sequence>
<dbReference type="EMBL" id="JAEKPD010000019">
    <property type="protein sequence ID" value="MBJ3764269.1"/>
    <property type="molecule type" value="Genomic_DNA"/>
</dbReference>
<dbReference type="RefSeq" id="WP_198917445.1">
    <property type="nucleotide sequence ID" value="NZ_JAEKPD010000019.1"/>
</dbReference>
<comment type="caution">
    <text evidence="2">The sequence shown here is derived from an EMBL/GenBank/DDBJ whole genome shotgun (WGS) entry which is preliminary data.</text>
</comment>
<keyword evidence="3" id="KW-1185">Reference proteome</keyword>
<name>A0A934MIH6_9RHOB</name>
<feature type="chain" id="PRO_5037896271" evidence="1">
    <location>
        <begin position="27"/>
        <end position="590"/>
    </location>
</feature>
<protein>
    <submittedName>
        <fullName evidence="2">Uncharacterized protein</fullName>
    </submittedName>
</protein>
<evidence type="ECO:0000313" key="2">
    <source>
        <dbReference type="EMBL" id="MBJ3764269.1"/>
    </source>
</evidence>
<dbReference type="AlphaFoldDB" id="A0A934MIH6"/>
<feature type="signal peptide" evidence="1">
    <location>
        <begin position="1"/>
        <end position="26"/>
    </location>
</feature>
<dbReference type="Proteomes" id="UP000642488">
    <property type="component" value="Unassembled WGS sequence"/>
</dbReference>
<organism evidence="2 3">
    <name type="scientific">Palleronia pontilimi</name>
    <dbReference type="NCBI Taxonomy" id="1964209"/>
    <lineage>
        <taxon>Bacteria</taxon>
        <taxon>Pseudomonadati</taxon>
        <taxon>Pseudomonadota</taxon>
        <taxon>Alphaproteobacteria</taxon>
        <taxon>Rhodobacterales</taxon>
        <taxon>Roseobacteraceae</taxon>
        <taxon>Palleronia</taxon>
    </lineage>
</organism>